<feature type="domain" description="ABC transmembrane type-1" evidence="15">
    <location>
        <begin position="304"/>
        <end position="589"/>
    </location>
</feature>
<feature type="transmembrane region" description="Helical" evidence="13">
    <location>
        <begin position="1217"/>
        <end position="1236"/>
    </location>
</feature>
<dbReference type="InterPro" id="IPR044746">
    <property type="entry name" value="ABCC_6TM_D1"/>
</dbReference>
<dbReference type="Pfam" id="PF24357">
    <property type="entry name" value="TMD0_ABC"/>
    <property type="match status" value="1"/>
</dbReference>
<evidence type="ECO:0000256" key="4">
    <source>
        <dbReference type="ARBA" id="ARBA00022554"/>
    </source>
</evidence>
<dbReference type="GO" id="GO:0042144">
    <property type="term" value="P:vacuole fusion, non-autophagic"/>
    <property type="evidence" value="ECO:0007669"/>
    <property type="project" value="UniProtKB-ARBA"/>
</dbReference>
<keyword evidence="10 13" id="KW-0472">Membrane</keyword>
<feature type="region of interest" description="Disordered" evidence="12">
    <location>
        <begin position="880"/>
        <end position="908"/>
    </location>
</feature>
<proteinExistence type="inferred from homology"/>
<dbReference type="CDD" id="cd18579">
    <property type="entry name" value="ABC_6TM_ABCC_D1"/>
    <property type="match status" value="1"/>
</dbReference>
<dbReference type="Gene3D" id="3.40.50.300">
    <property type="entry name" value="P-loop containing nucleotide triphosphate hydrolases"/>
    <property type="match status" value="2"/>
</dbReference>
<keyword evidence="5 13" id="KW-0812">Transmembrane</keyword>
<feature type="transmembrane region" description="Helical" evidence="13">
    <location>
        <begin position="975"/>
        <end position="1001"/>
    </location>
</feature>
<accession>A0A1Q3A710</accession>
<evidence type="ECO:0000259" key="15">
    <source>
        <dbReference type="PROSITE" id="PS50929"/>
    </source>
</evidence>
<keyword evidence="4" id="KW-0926">Vacuole</keyword>
<dbReference type="OrthoDB" id="6500128at2759"/>
<feature type="domain" description="ABC transmembrane type-1" evidence="15">
    <location>
        <begin position="989"/>
        <end position="1273"/>
    </location>
</feature>
<feature type="transmembrane region" description="Helical" evidence="13">
    <location>
        <begin position="1103"/>
        <end position="1122"/>
    </location>
</feature>
<keyword evidence="6" id="KW-0677">Repeat</keyword>
<evidence type="ECO:0000256" key="1">
    <source>
        <dbReference type="ARBA" id="ARBA00004128"/>
    </source>
</evidence>
<dbReference type="PROSITE" id="PS00211">
    <property type="entry name" value="ABC_TRANSPORTER_1"/>
    <property type="match status" value="1"/>
</dbReference>
<dbReference type="InterPro" id="IPR017871">
    <property type="entry name" value="ABC_transporter-like_CS"/>
</dbReference>
<dbReference type="GO" id="GO:0140359">
    <property type="term" value="F:ABC-type transporter activity"/>
    <property type="evidence" value="ECO:0007669"/>
    <property type="project" value="InterPro"/>
</dbReference>
<dbReference type="Gene3D" id="1.20.1560.10">
    <property type="entry name" value="ABC transporter type 1, transmembrane domain"/>
    <property type="match status" value="2"/>
</dbReference>
<keyword evidence="8" id="KW-0067">ATP-binding</keyword>
<dbReference type="PROSITE" id="PS50929">
    <property type="entry name" value="ABC_TM1F"/>
    <property type="match status" value="2"/>
</dbReference>
<evidence type="ECO:0000256" key="8">
    <source>
        <dbReference type="ARBA" id="ARBA00022840"/>
    </source>
</evidence>
<comment type="similarity">
    <text evidence="2">Belongs to the ABC transporter superfamily.</text>
</comment>
<feature type="transmembrane region" description="Helical" evidence="13">
    <location>
        <begin position="1025"/>
        <end position="1042"/>
    </location>
</feature>
<dbReference type="InterPro" id="IPR003593">
    <property type="entry name" value="AAA+_ATPase"/>
</dbReference>
<feature type="transmembrane region" description="Helical" evidence="13">
    <location>
        <begin position="342"/>
        <end position="360"/>
    </location>
</feature>
<dbReference type="FunFam" id="3.40.50.300:FF:002123">
    <property type="entry name" value="ATP-binding cassette bilirubin transporter"/>
    <property type="match status" value="1"/>
</dbReference>
<dbReference type="SUPFAM" id="SSF52540">
    <property type="entry name" value="P-loop containing nucleoside triphosphate hydrolases"/>
    <property type="match status" value="2"/>
</dbReference>
<feature type="compositionally biased region" description="Basic and acidic residues" evidence="12">
    <location>
        <begin position="880"/>
        <end position="898"/>
    </location>
</feature>
<dbReference type="eggNOG" id="KOG0054">
    <property type="taxonomic scope" value="Eukaryota"/>
</dbReference>
<evidence type="ECO:0000256" key="9">
    <source>
        <dbReference type="ARBA" id="ARBA00022989"/>
    </source>
</evidence>
<dbReference type="Pfam" id="PF00005">
    <property type="entry name" value="ABC_tran"/>
    <property type="match status" value="2"/>
</dbReference>
<comment type="function">
    <text evidence="11">Cooperates for the ATP-dependent vacuolar transport of bilirubin and glutathione conjugates.</text>
</comment>
<feature type="transmembrane region" description="Helical" evidence="13">
    <location>
        <begin position="194"/>
        <end position="211"/>
    </location>
</feature>
<dbReference type="GO" id="GO:0005524">
    <property type="term" value="F:ATP binding"/>
    <property type="evidence" value="ECO:0007669"/>
    <property type="project" value="UniProtKB-KW"/>
</dbReference>
<reference evidence="16 17" key="1">
    <citation type="submission" date="2016-08" db="EMBL/GenBank/DDBJ databases">
        <title>Draft genome sequence of allopolyploid Zygosaccharomyces rouxii.</title>
        <authorList>
            <person name="Watanabe J."/>
            <person name="Uehara K."/>
            <person name="Mogi Y."/>
            <person name="Tsukioka Y."/>
        </authorList>
    </citation>
    <scope>NUCLEOTIDE SEQUENCE [LARGE SCALE GENOMIC DNA]</scope>
    <source>
        <strain evidence="16 17">NBRC 110957</strain>
    </source>
</reference>
<keyword evidence="9 13" id="KW-1133">Transmembrane helix</keyword>
<feature type="transmembrane region" description="Helical" evidence="13">
    <location>
        <begin position="123"/>
        <end position="143"/>
    </location>
</feature>
<dbReference type="GO" id="GO:0000329">
    <property type="term" value="C:fungal-type vacuole membrane"/>
    <property type="evidence" value="ECO:0007669"/>
    <property type="project" value="UniProtKB-ARBA"/>
</dbReference>
<evidence type="ECO:0000256" key="13">
    <source>
        <dbReference type="SAM" id="Phobius"/>
    </source>
</evidence>
<feature type="transmembrane region" description="Helical" evidence="13">
    <location>
        <begin position="155"/>
        <end position="174"/>
    </location>
</feature>
<feature type="transmembrane region" description="Helical" evidence="13">
    <location>
        <begin position="89"/>
        <end position="111"/>
    </location>
</feature>
<sequence length="1570" mass="177009">MNPFQMESPTLASQIVMNSTKAATCKYGYRPYIDNETNALNPCFLALVIVMLNLHLIPLGLFQLWKLSKTDKVPPNFKHQSWRSVPSQFLVHLSNVGLQVVLTVIQLSIVYSASAQYTSVLKYALWLNFGYLVFVSLPTQYLQFCKSYCAVSNQLLYFAFQCIILAFQVCQRAGHLSNENYNLVRGRGGTISELALLINGLAILVYDSCFYEPAKELQDYYEEEKLYPTPNFFSKLTYTWMNPLISETYQHGKLRDVNNLPIPPINLNVEDLAERLRSNWEKETWSGRNSLFRALIKVFGKPLITGIVLETIREVLDAIKPQFLMLFIMCFNFDANSPYPPLHGVFIAVSLFVLTVLSTFLQNQYFIYMFEAGLGMKGALISLIYQKSLRITLAARDKNSTGDILNLASVDTPRIQMFFEDCQVMFSAPLTIIVVLSSLYFLLGAAAVAGLVTLTIMLPINSYLSRRVESLYKVQMKYKDARIRATTEILNSMKSIKLYAWEKPMLQRLNHVRNDLEIKNFAKMGVVETLITFAWNCVPLMVSCSTFLLFSLISSSPLSPEIVFPALSLFEILNDAIYSVPNAITDIIETKVSMGRVRTFLQTENLDDSFIHELKDEVDGPKPTIEVNNATFLWQSEKTLKSNDEEANVGSSQVALENIDHFEAKKGALTCVVGRVGSGKSTLLRAILGQLPCRSGPKEFISPEILVRARSVAYCPQAPWVMNASIKDNILFGHRYDEIYYNLTIKACQLIPDLKILSEGDETLVGEKGISLSGGQKARLSLARAVYSRADLYLMDDILSAVDAEVSKNIIDKVLGEENGLLKHKTIILTTNAVSVLKHSNMIYALQGGRIVEEGTYEQAVSRGDDSVLQKLIKEFDTFAENPSDKKKDEENDSHSISEDFEEPSKIQASQSSADSIVSLQAAGTVDADELLDINSRRASIATFRAKPSMEINELQKPKEKNEEKSEQGRVKKEVYLFYIKACGLFGVILFFLIMLLGRVFEVSENFWLKYWSESNQKNGSNKDLWKFVGIYALLGISSAAFDNIRAVIIRLYSSIRGSKVLHNKMAVSVLKSPMGFFESTPIGRIINRFSSDMSTVDRNLKYNFAFFFKCVLDYFVTILLIGYNMPWFLVFNAGLLVVYVYYQVFYVTLSRELKRLSSTAFSPIMSLFSETLGGHMVITAFRHSERFHFLNFNKTQFQIDAQFNLRSTNRWLSIRLQIIGGVMVLITALLTLATIGTKKQMTAGLVGLLMSYVLQVTNSLMWIVRMTTMIETNIISVERIYEYCQLPSEAPAIIESSRPEKSWPSMGEIIFKDYSTKYRPELDPVLKKINLSIKPREKIGVVGRTGAGKSSLSLALFRLLESTGGSIEIDGVDISKIGLYDLRSHLSIIPQDAQAFEGTVRSNLDPFNQYSVQEIWKAVELAHLKPHIIKMMTDEDPDKSSPEDEISALDVKISENGNNMSMGQRQLLCLSRALLSKSKVLVLDEATAAVDMETDQIIQETIRNEFQDKTILTIAHRIDTVLDSDKILVLDKGEVKEFESPDTLLKDEKSLFYGLCQKGGYLDKKNNSK</sequence>
<evidence type="ECO:0000256" key="12">
    <source>
        <dbReference type="SAM" id="MobiDB-lite"/>
    </source>
</evidence>
<dbReference type="PANTHER" id="PTHR24223">
    <property type="entry name" value="ATP-BINDING CASSETTE SUB-FAMILY C"/>
    <property type="match status" value="1"/>
</dbReference>
<evidence type="ECO:0000256" key="3">
    <source>
        <dbReference type="ARBA" id="ARBA00022448"/>
    </source>
</evidence>
<comment type="subcellular location">
    <subcellularLocation>
        <location evidence="1">Vacuole membrane</location>
        <topology evidence="1">Multi-pass membrane protein</topology>
    </subcellularLocation>
</comment>
<evidence type="ECO:0000256" key="11">
    <source>
        <dbReference type="ARBA" id="ARBA00053425"/>
    </source>
</evidence>
<dbReference type="FunFam" id="1.20.1560.10:FF:000020">
    <property type="entry name" value="ABC metal ion transporter"/>
    <property type="match status" value="1"/>
</dbReference>
<dbReference type="FunFam" id="3.40.50.300:FF:000565">
    <property type="entry name" value="ABC bile acid transporter"/>
    <property type="match status" value="1"/>
</dbReference>
<evidence type="ECO:0000256" key="2">
    <source>
        <dbReference type="ARBA" id="ARBA00005417"/>
    </source>
</evidence>
<dbReference type="SUPFAM" id="SSF90123">
    <property type="entry name" value="ABC transporter transmembrane region"/>
    <property type="match status" value="2"/>
</dbReference>
<evidence type="ECO:0000259" key="14">
    <source>
        <dbReference type="PROSITE" id="PS50893"/>
    </source>
</evidence>
<evidence type="ECO:0008006" key="18">
    <source>
        <dbReference type="Google" id="ProtNLM"/>
    </source>
</evidence>
<dbReference type="InterPro" id="IPR003439">
    <property type="entry name" value="ABC_transporter-like_ATP-bd"/>
</dbReference>
<dbReference type="GO" id="GO:0016887">
    <property type="term" value="F:ATP hydrolysis activity"/>
    <property type="evidence" value="ECO:0007669"/>
    <property type="project" value="InterPro"/>
</dbReference>
<dbReference type="FunFam" id="1.20.1560.10:FF:000013">
    <property type="entry name" value="ABC transporter C family member 2"/>
    <property type="match status" value="1"/>
</dbReference>
<dbReference type="InterPro" id="IPR011527">
    <property type="entry name" value="ABC1_TM_dom"/>
</dbReference>
<evidence type="ECO:0000313" key="17">
    <source>
        <dbReference type="Proteomes" id="UP000187013"/>
    </source>
</evidence>
<feature type="transmembrane region" description="Helical" evidence="13">
    <location>
        <begin position="533"/>
        <end position="553"/>
    </location>
</feature>
<feature type="transmembrane region" description="Helical" evidence="13">
    <location>
        <begin position="424"/>
        <end position="457"/>
    </location>
</feature>
<evidence type="ECO:0000313" key="16">
    <source>
        <dbReference type="EMBL" id="GAV51515.1"/>
    </source>
</evidence>
<name>A0A1Q3A710_ZYGRO</name>
<dbReference type="InterPro" id="IPR056227">
    <property type="entry name" value="TMD0_ABC"/>
</dbReference>
<evidence type="ECO:0000256" key="10">
    <source>
        <dbReference type="ARBA" id="ARBA00023136"/>
    </source>
</evidence>
<feature type="domain" description="ABC transporter" evidence="14">
    <location>
        <begin position="1310"/>
        <end position="1558"/>
    </location>
</feature>
<dbReference type="InterPro" id="IPR050173">
    <property type="entry name" value="ABC_transporter_C-like"/>
</dbReference>
<dbReference type="CDD" id="cd03250">
    <property type="entry name" value="ABCC_MRP_domain1"/>
    <property type="match status" value="1"/>
</dbReference>
<dbReference type="Pfam" id="PF00664">
    <property type="entry name" value="ABC_membrane"/>
    <property type="match status" value="2"/>
</dbReference>
<keyword evidence="3" id="KW-0813">Transport</keyword>
<feature type="transmembrane region" description="Helical" evidence="13">
    <location>
        <begin position="1242"/>
        <end position="1265"/>
    </location>
</feature>
<dbReference type="EMBL" id="BDGX01000030">
    <property type="protein sequence ID" value="GAV51515.1"/>
    <property type="molecule type" value="Genomic_DNA"/>
</dbReference>
<feature type="transmembrane region" description="Helical" evidence="13">
    <location>
        <begin position="1128"/>
        <end position="1150"/>
    </location>
</feature>
<feature type="transmembrane region" description="Helical" evidence="13">
    <location>
        <begin position="44"/>
        <end position="68"/>
    </location>
</feature>
<feature type="domain" description="ABC transporter" evidence="14">
    <location>
        <begin position="640"/>
        <end position="873"/>
    </location>
</feature>
<organism evidence="16 17">
    <name type="scientific">Zygosaccharomyces rouxii</name>
    <dbReference type="NCBI Taxonomy" id="4956"/>
    <lineage>
        <taxon>Eukaryota</taxon>
        <taxon>Fungi</taxon>
        <taxon>Dikarya</taxon>
        <taxon>Ascomycota</taxon>
        <taxon>Saccharomycotina</taxon>
        <taxon>Saccharomycetes</taxon>
        <taxon>Saccharomycetales</taxon>
        <taxon>Saccharomycetaceae</taxon>
        <taxon>Zygosaccharomyces</taxon>
    </lineage>
</organism>
<dbReference type="PROSITE" id="PS50893">
    <property type="entry name" value="ABC_TRANSPORTER_2"/>
    <property type="match status" value="2"/>
</dbReference>
<evidence type="ECO:0000256" key="5">
    <source>
        <dbReference type="ARBA" id="ARBA00022692"/>
    </source>
</evidence>
<dbReference type="InterPro" id="IPR027417">
    <property type="entry name" value="P-loop_NTPase"/>
</dbReference>
<evidence type="ECO:0000256" key="7">
    <source>
        <dbReference type="ARBA" id="ARBA00022741"/>
    </source>
</evidence>
<dbReference type="Proteomes" id="UP000187013">
    <property type="component" value="Unassembled WGS sequence"/>
</dbReference>
<protein>
    <recommendedName>
        <fullName evidence="18">Bile pigment transporter 1</fullName>
    </recommendedName>
</protein>
<dbReference type="PANTHER" id="PTHR24223:SF443">
    <property type="entry name" value="MULTIDRUG-RESISTANCE LIKE PROTEIN 1, ISOFORM I"/>
    <property type="match status" value="1"/>
</dbReference>
<dbReference type="InterPro" id="IPR036640">
    <property type="entry name" value="ABC1_TM_sf"/>
</dbReference>
<dbReference type="SMART" id="SM00382">
    <property type="entry name" value="AAA"/>
    <property type="match status" value="2"/>
</dbReference>
<gene>
    <name evidence="16" type="ORF">ZYGR_0AD06980</name>
</gene>
<keyword evidence="7" id="KW-0547">Nucleotide-binding</keyword>
<evidence type="ECO:0000256" key="6">
    <source>
        <dbReference type="ARBA" id="ARBA00022737"/>
    </source>
</evidence>
<comment type="caution">
    <text evidence="16">The sequence shown here is derived from an EMBL/GenBank/DDBJ whole genome shotgun (WGS) entry which is preliminary data.</text>
</comment>
<dbReference type="CDD" id="cd03244">
    <property type="entry name" value="ABCC_MRP_domain2"/>
    <property type="match status" value="1"/>
</dbReference>